<sequence>MQMSTHPTSNEQEHTEGQGHDDDDDQGGADVDETFNRGGTRSTCSHSETRSGRLVQVAPAYTDIGLVQCVGLGTRPSFFKSNAIGSSNSRSIDLGLSHNSLDLISDLGRDSSARPRRTKKVDIEETQQHVVRGQGSVVRDHVGRIGDLDVGQTSCGRPLPRGFAVHGPIFGFLGLQKAAGKRLFSQEIHTRLGLCELTTHPESSLALPSQPLDQSFDTKMIL</sequence>
<accession>A0A2X0LYT7</accession>
<feature type="compositionally biased region" description="Polar residues" evidence="1">
    <location>
        <begin position="37"/>
        <end position="46"/>
    </location>
</feature>
<evidence type="ECO:0000313" key="2">
    <source>
        <dbReference type="EMBL" id="SGY33067.1"/>
    </source>
</evidence>
<feature type="compositionally biased region" description="Polar residues" evidence="1">
    <location>
        <begin position="1"/>
        <end position="10"/>
    </location>
</feature>
<reference evidence="2 3" key="1">
    <citation type="submission" date="2016-11" db="EMBL/GenBank/DDBJ databases">
        <authorList>
            <person name="Jaros S."/>
            <person name="Januszkiewicz K."/>
            <person name="Wedrychowicz H."/>
        </authorList>
    </citation>
    <scope>NUCLEOTIDE SEQUENCE [LARGE SCALE GENOMIC DNA]</scope>
</reference>
<feature type="region of interest" description="Disordered" evidence="1">
    <location>
        <begin position="1"/>
        <end position="51"/>
    </location>
</feature>
<evidence type="ECO:0000256" key="1">
    <source>
        <dbReference type="SAM" id="MobiDB-lite"/>
    </source>
</evidence>
<proteinExistence type="predicted"/>
<dbReference type="Proteomes" id="UP000249464">
    <property type="component" value="Unassembled WGS sequence"/>
</dbReference>
<dbReference type="AlphaFoldDB" id="A0A2X0LYT7"/>
<feature type="compositionally biased region" description="Acidic residues" evidence="1">
    <location>
        <begin position="21"/>
        <end position="33"/>
    </location>
</feature>
<organism evidence="2 3">
    <name type="scientific">Microbotryum silenes-dioicae</name>
    <dbReference type="NCBI Taxonomy" id="796604"/>
    <lineage>
        <taxon>Eukaryota</taxon>
        <taxon>Fungi</taxon>
        <taxon>Dikarya</taxon>
        <taxon>Basidiomycota</taxon>
        <taxon>Pucciniomycotina</taxon>
        <taxon>Microbotryomycetes</taxon>
        <taxon>Microbotryales</taxon>
        <taxon>Microbotryaceae</taxon>
        <taxon>Microbotryum</taxon>
    </lineage>
</organism>
<evidence type="ECO:0000313" key="3">
    <source>
        <dbReference type="Proteomes" id="UP000249464"/>
    </source>
</evidence>
<gene>
    <name evidence="2" type="primary">BQ5605_C002g01443</name>
    <name evidence="2" type="ORF">BQ5605_C002G01443</name>
</gene>
<keyword evidence="3" id="KW-1185">Reference proteome</keyword>
<protein>
    <submittedName>
        <fullName evidence="2">BQ5605_C002g01443 protein</fullName>
    </submittedName>
</protein>
<feature type="compositionally biased region" description="Basic and acidic residues" evidence="1">
    <location>
        <begin position="11"/>
        <end position="20"/>
    </location>
</feature>
<name>A0A2X0LYT7_9BASI</name>
<dbReference type="EMBL" id="FQNC01000041">
    <property type="protein sequence ID" value="SGY33067.1"/>
    <property type="molecule type" value="Genomic_DNA"/>
</dbReference>